<comment type="caution">
    <text evidence="1">The sequence shown here is derived from an EMBL/GenBank/DDBJ whole genome shotgun (WGS) entry which is preliminary data.</text>
</comment>
<sequence length="127" mass="15057">MKRKKQQGSPYNLFPEHNPYEFAYEPDDCDCMPEMIAERKSFKKLGRDEKAVIKDFIVDAVTTYWHEKRQIPVGESLAAIRKTLAQLYLEEYRVILKDDTELKNYLRDNALSTINKLLKAEKQEERK</sequence>
<name>K9DW85_9BACE</name>
<dbReference type="RefSeq" id="WP_009131581.1">
    <property type="nucleotide sequence ID" value="NZ_JH992944.1"/>
</dbReference>
<keyword evidence="2" id="KW-1185">Reference proteome</keyword>
<dbReference type="EMBL" id="ADLF01000018">
    <property type="protein sequence ID" value="EKU88743.1"/>
    <property type="molecule type" value="Genomic_DNA"/>
</dbReference>
<dbReference type="STRING" id="742727.HMPREF9447_04061"/>
<proteinExistence type="predicted"/>
<dbReference type="PATRIC" id="fig|742727.4.peg.4146"/>
<evidence type="ECO:0000313" key="1">
    <source>
        <dbReference type="EMBL" id="EKU88743.1"/>
    </source>
</evidence>
<reference evidence="1 2" key="1">
    <citation type="submission" date="2012-09" db="EMBL/GenBank/DDBJ databases">
        <title>The Genome Sequence of Bacteroides oleiciplenus YIT 12058.</title>
        <authorList>
            <consortium name="The Broad Institute Genome Sequencing Platform"/>
            <person name="Earl A."/>
            <person name="Ward D."/>
            <person name="Feldgarden M."/>
            <person name="Gevers D."/>
            <person name="Morotomi M."/>
            <person name="Walker B."/>
            <person name="Young S.K."/>
            <person name="Zeng Q."/>
            <person name="Gargeya S."/>
            <person name="Fitzgerald M."/>
            <person name="Haas B."/>
            <person name="Abouelleil A."/>
            <person name="Alvarado L."/>
            <person name="Arachchi H.M."/>
            <person name="Berlin A.M."/>
            <person name="Chapman S.B."/>
            <person name="Goldberg J."/>
            <person name="Griggs A."/>
            <person name="Gujja S."/>
            <person name="Hansen M."/>
            <person name="Howarth C."/>
            <person name="Imamovic A."/>
            <person name="Larimer J."/>
            <person name="McCowen C."/>
            <person name="Montmayeur A."/>
            <person name="Murphy C."/>
            <person name="Neiman D."/>
            <person name="Pearson M."/>
            <person name="Priest M."/>
            <person name="Roberts A."/>
            <person name="Saif S."/>
            <person name="Shea T."/>
            <person name="Sisk P."/>
            <person name="Sykes S."/>
            <person name="Wortman J."/>
            <person name="Nusbaum C."/>
            <person name="Birren B."/>
        </authorList>
    </citation>
    <scope>NUCLEOTIDE SEQUENCE [LARGE SCALE GENOMIC DNA]</scope>
    <source>
        <strain evidence="1 2">YIT 12058</strain>
    </source>
</reference>
<protein>
    <submittedName>
        <fullName evidence="1">Uncharacterized protein</fullName>
    </submittedName>
</protein>
<dbReference type="eggNOG" id="ENOG5032R02">
    <property type="taxonomic scope" value="Bacteria"/>
</dbReference>
<dbReference type="OrthoDB" id="9788916at2"/>
<dbReference type="Proteomes" id="UP000009872">
    <property type="component" value="Unassembled WGS sequence"/>
</dbReference>
<dbReference type="HOGENOM" id="CLU_1966172_0_0_10"/>
<accession>K9DW85</accession>
<organism evidence="1 2">
    <name type="scientific">Bacteroides oleiciplenus YIT 12058</name>
    <dbReference type="NCBI Taxonomy" id="742727"/>
    <lineage>
        <taxon>Bacteria</taxon>
        <taxon>Pseudomonadati</taxon>
        <taxon>Bacteroidota</taxon>
        <taxon>Bacteroidia</taxon>
        <taxon>Bacteroidales</taxon>
        <taxon>Bacteroidaceae</taxon>
        <taxon>Bacteroides</taxon>
    </lineage>
</organism>
<dbReference type="AlphaFoldDB" id="K9DW85"/>
<gene>
    <name evidence="1" type="ORF">HMPREF9447_04061</name>
</gene>
<evidence type="ECO:0000313" key="2">
    <source>
        <dbReference type="Proteomes" id="UP000009872"/>
    </source>
</evidence>